<evidence type="ECO:0000313" key="3">
    <source>
        <dbReference type="Proteomes" id="UP000008370"/>
    </source>
</evidence>
<reference evidence="2 3" key="1">
    <citation type="journal article" date="2012" name="BMC Genomics">
        <title>Comparative genomics of the white-rot fungi, Phanerochaete carnosa and P. chrysosporium, to elucidate the genetic basis of the distinct wood types they colonize.</title>
        <authorList>
            <person name="Suzuki H."/>
            <person name="MacDonald J."/>
            <person name="Syed K."/>
            <person name="Salamov A."/>
            <person name="Hori C."/>
            <person name="Aerts A."/>
            <person name="Henrissat B."/>
            <person name="Wiebenga A."/>
            <person name="vanKuyk P.A."/>
            <person name="Barry K."/>
            <person name="Lindquist E."/>
            <person name="LaButti K."/>
            <person name="Lapidus A."/>
            <person name="Lucas S."/>
            <person name="Coutinho P."/>
            <person name="Gong Y."/>
            <person name="Samejima M."/>
            <person name="Mahadevan R."/>
            <person name="Abou-Zaid M."/>
            <person name="de Vries R.P."/>
            <person name="Igarashi K."/>
            <person name="Yadav J.S."/>
            <person name="Grigoriev I.V."/>
            <person name="Master E.R."/>
        </authorList>
    </citation>
    <scope>NUCLEOTIDE SEQUENCE [LARGE SCALE GENOMIC DNA]</scope>
    <source>
        <strain evidence="2 3">HHB-10118-sp</strain>
    </source>
</reference>
<protein>
    <recommendedName>
        <fullName evidence="4">BTB domain-containing protein</fullName>
    </recommendedName>
</protein>
<feature type="compositionally biased region" description="Basic and acidic residues" evidence="1">
    <location>
        <begin position="51"/>
        <end position="63"/>
    </location>
</feature>
<dbReference type="EMBL" id="JH930469">
    <property type="protein sequence ID" value="EKM59088.1"/>
    <property type="molecule type" value="Genomic_DNA"/>
</dbReference>
<dbReference type="KEGG" id="pco:PHACADRAFT_191394"/>
<sequence length="144" mass="15712">MSSGTPSELSELSISDTESFADIHDMSPTSPAPESAGPSQATETGGSVPFVDRDSPDETKHSKYYFDDGSIVVLVGKFKYRLHQYLFSRDSPYFANIFTHYMPSEPLNLADKRSSDWSGHAFTAPTTTYCADGRHDSGTLADAT</sequence>
<accession>K5W598</accession>
<organism evidence="2 3">
    <name type="scientific">Phanerochaete carnosa (strain HHB-10118-sp)</name>
    <name type="common">White-rot fungus</name>
    <name type="synonym">Peniophora carnosa</name>
    <dbReference type="NCBI Taxonomy" id="650164"/>
    <lineage>
        <taxon>Eukaryota</taxon>
        <taxon>Fungi</taxon>
        <taxon>Dikarya</taxon>
        <taxon>Basidiomycota</taxon>
        <taxon>Agaricomycotina</taxon>
        <taxon>Agaricomycetes</taxon>
        <taxon>Polyporales</taxon>
        <taxon>Phanerochaetaceae</taxon>
        <taxon>Phanerochaete</taxon>
    </lineage>
</organism>
<dbReference type="AlphaFoldDB" id="K5W598"/>
<evidence type="ECO:0008006" key="4">
    <source>
        <dbReference type="Google" id="ProtNLM"/>
    </source>
</evidence>
<dbReference type="GeneID" id="18910761"/>
<dbReference type="Proteomes" id="UP000008370">
    <property type="component" value="Unassembled WGS sequence"/>
</dbReference>
<dbReference type="InParanoid" id="K5W598"/>
<evidence type="ECO:0000256" key="1">
    <source>
        <dbReference type="SAM" id="MobiDB-lite"/>
    </source>
</evidence>
<feature type="region of interest" description="Disordered" evidence="1">
    <location>
        <begin position="20"/>
        <end position="63"/>
    </location>
</feature>
<dbReference type="HOGENOM" id="CLU_1797148_0_0_1"/>
<name>K5W598_PHACS</name>
<gene>
    <name evidence="2" type="ORF">PHACADRAFT_191394</name>
</gene>
<proteinExistence type="predicted"/>
<dbReference type="OrthoDB" id="3223751at2759"/>
<dbReference type="RefSeq" id="XP_007391661.1">
    <property type="nucleotide sequence ID" value="XM_007391599.1"/>
</dbReference>
<evidence type="ECO:0000313" key="2">
    <source>
        <dbReference type="EMBL" id="EKM59088.1"/>
    </source>
</evidence>
<keyword evidence="3" id="KW-1185">Reference proteome</keyword>